<keyword evidence="3" id="KW-0677">Repeat</keyword>
<protein>
    <submittedName>
        <fullName evidence="13">Growth factor independent 1B transcriptional repressor</fullName>
    </submittedName>
</protein>
<evidence type="ECO:0000256" key="8">
    <source>
        <dbReference type="ARBA" id="ARBA00023163"/>
    </source>
</evidence>
<feature type="domain" description="C2H2-type" evidence="12">
    <location>
        <begin position="258"/>
        <end position="285"/>
    </location>
</feature>
<dbReference type="FunFam" id="3.30.160.60:FF:000148">
    <property type="entry name" value="zinc finger protein Gfi-1"/>
    <property type="match status" value="1"/>
</dbReference>
<evidence type="ECO:0000256" key="1">
    <source>
        <dbReference type="ARBA" id="ARBA00004123"/>
    </source>
</evidence>
<name>A0A674AGR4_SALTR</name>
<dbReference type="Ensembl" id="ENSSTUT00000060958.1">
    <property type="protein sequence ID" value="ENSSTUP00000058087.1"/>
    <property type="gene ID" value="ENSSTUG00000024861.1"/>
</dbReference>
<dbReference type="Pfam" id="PF00096">
    <property type="entry name" value="zf-C2H2"/>
    <property type="match status" value="3"/>
</dbReference>
<dbReference type="FunFam" id="3.30.160.60:FF:000208">
    <property type="entry name" value="zinc finger protein Gfi-1b"/>
    <property type="match status" value="1"/>
</dbReference>
<dbReference type="GO" id="GO:0003677">
    <property type="term" value="F:DNA binding"/>
    <property type="evidence" value="ECO:0007669"/>
    <property type="project" value="UniProtKB-KW"/>
</dbReference>
<keyword evidence="5" id="KW-0862">Zinc</keyword>
<dbReference type="InterPro" id="IPR050331">
    <property type="entry name" value="Zinc_finger"/>
</dbReference>
<gene>
    <name evidence="13" type="primary">GFI1B</name>
    <name evidence="13" type="synonym">LOC115159507</name>
</gene>
<evidence type="ECO:0000259" key="12">
    <source>
        <dbReference type="PROSITE" id="PS50157"/>
    </source>
</evidence>
<keyword evidence="8" id="KW-0804">Transcription</keyword>
<evidence type="ECO:0000256" key="10">
    <source>
        <dbReference type="PROSITE-ProRule" id="PRU00042"/>
    </source>
</evidence>
<dbReference type="PROSITE" id="PS50157">
    <property type="entry name" value="ZINC_FINGER_C2H2_2"/>
    <property type="match status" value="4"/>
</dbReference>
<proteinExistence type="predicted"/>
<dbReference type="SUPFAM" id="SSF57667">
    <property type="entry name" value="beta-beta-alpha zinc fingers"/>
    <property type="match status" value="2"/>
</dbReference>
<dbReference type="GO" id="GO:0010468">
    <property type="term" value="P:regulation of gene expression"/>
    <property type="evidence" value="ECO:0007669"/>
    <property type="project" value="TreeGrafter"/>
</dbReference>
<dbReference type="FunFam" id="3.30.160.60:FF:000432">
    <property type="entry name" value="zinc finger protein Gfi-1b isoform X1"/>
    <property type="match status" value="1"/>
</dbReference>
<evidence type="ECO:0000256" key="7">
    <source>
        <dbReference type="ARBA" id="ARBA00023125"/>
    </source>
</evidence>
<organism evidence="13 14">
    <name type="scientific">Salmo trutta</name>
    <name type="common">Brown trout</name>
    <dbReference type="NCBI Taxonomy" id="8032"/>
    <lineage>
        <taxon>Eukaryota</taxon>
        <taxon>Metazoa</taxon>
        <taxon>Chordata</taxon>
        <taxon>Craniata</taxon>
        <taxon>Vertebrata</taxon>
        <taxon>Euteleostomi</taxon>
        <taxon>Actinopterygii</taxon>
        <taxon>Neopterygii</taxon>
        <taxon>Teleostei</taxon>
        <taxon>Protacanthopterygii</taxon>
        <taxon>Salmoniformes</taxon>
        <taxon>Salmonidae</taxon>
        <taxon>Salmoninae</taxon>
        <taxon>Salmo</taxon>
    </lineage>
</organism>
<dbReference type="GO" id="GO:0005634">
    <property type="term" value="C:nucleus"/>
    <property type="evidence" value="ECO:0007669"/>
    <property type="project" value="UniProtKB-SubCell"/>
</dbReference>
<keyword evidence="9" id="KW-0539">Nucleus</keyword>
<reference evidence="13" key="1">
    <citation type="submission" date="2025-08" db="UniProtKB">
        <authorList>
            <consortium name="Ensembl"/>
        </authorList>
    </citation>
    <scope>IDENTIFICATION</scope>
</reference>
<keyword evidence="14" id="KW-1185">Reference proteome</keyword>
<feature type="compositionally biased region" description="Low complexity" evidence="11">
    <location>
        <begin position="34"/>
        <end position="52"/>
    </location>
</feature>
<evidence type="ECO:0000256" key="2">
    <source>
        <dbReference type="ARBA" id="ARBA00022723"/>
    </source>
</evidence>
<dbReference type="AlphaFoldDB" id="A0A674AGR4"/>
<dbReference type="InterPro" id="IPR013087">
    <property type="entry name" value="Znf_C2H2_type"/>
</dbReference>
<accession>A0A674AGR4</accession>
<dbReference type="PANTHER" id="PTHR16515">
    <property type="entry name" value="PR DOMAIN ZINC FINGER PROTEIN"/>
    <property type="match status" value="1"/>
</dbReference>
<evidence type="ECO:0000313" key="13">
    <source>
        <dbReference type="Ensembl" id="ENSSTUP00000058087.1"/>
    </source>
</evidence>
<dbReference type="SMART" id="SM00355">
    <property type="entry name" value="ZnF_C2H2"/>
    <property type="match status" value="4"/>
</dbReference>
<dbReference type="GO" id="GO:0008270">
    <property type="term" value="F:zinc ion binding"/>
    <property type="evidence" value="ECO:0007669"/>
    <property type="project" value="UniProtKB-KW"/>
</dbReference>
<dbReference type="PANTHER" id="PTHR16515:SF49">
    <property type="entry name" value="GASTRULA ZINC FINGER PROTEIN XLCGF49.1-LIKE-RELATED"/>
    <property type="match status" value="1"/>
</dbReference>
<evidence type="ECO:0000256" key="6">
    <source>
        <dbReference type="ARBA" id="ARBA00023015"/>
    </source>
</evidence>
<reference evidence="13" key="2">
    <citation type="submission" date="2025-09" db="UniProtKB">
        <authorList>
            <consortium name="Ensembl"/>
        </authorList>
    </citation>
    <scope>IDENTIFICATION</scope>
</reference>
<feature type="domain" description="C2H2-type" evidence="12">
    <location>
        <begin position="230"/>
        <end position="257"/>
    </location>
</feature>
<comment type="subcellular location">
    <subcellularLocation>
        <location evidence="1">Nucleus</location>
    </subcellularLocation>
</comment>
<keyword evidence="2" id="KW-0479">Metal-binding</keyword>
<keyword evidence="6" id="KW-0805">Transcription regulation</keyword>
<dbReference type="GeneTree" id="ENSGT00940000160010"/>
<dbReference type="PROSITE" id="PS00028">
    <property type="entry name" value="ZINC_FINGER_C2H2_1"/>
    <property type="match status" value="4"/>
</dbReference>
<sequence>MPRSFLVKNKRCASYNVHRSHEDEVEPREPEFTSVISSEPRSPESPVRPQSVGQPSPPEPDPYSYIKHEQEPERPVPSNPKPTGQPVAPAPRPYYLSEAHMAEFPPFYKPSYAWDSVPAPYDLRQMGPPTYLLQHASSLYGAQVSHSPEPQQPLDCSTHYSLTSDTYHCITCDKVRMQECGLSFLFTLDFTKPPEGKLRISFECKMCGKTFKRSSTLSTHLLIHSDTRPYPCQYCGKRFHQKSDMKKHTYIHTGEKPHKCQVCGKAFSQSSNLITHSRKHTGFKPFGCEICAKGFQRKVDLRRHHESQHGLK</sequence>
<feature type="region of interest" description="Disordered" evidence="11">
    <location>
        <begin position="16"/>
        <end position="91"/>
    </location>
</feature>
<dbReference type="FunFam" id="3.30.160.60:FF:000245">
    <property type="entry name" value="zinc finger protein Gfi-1"/>
    <property type="match status" value="1"/>
</dbReference>
<feature type="compositionally biased region" description="Basic and acidic residues" evidence="11">
    <location>
        <begin position="19"/>
        <end position="31"/>
    </location>
</feature>
<evidence type="ECO:0000256" key="3">
    <source>
        <dbReference type="ARBA" id="ARBA00022737"/>
    </source>
</evidence>
<evidence type="ECO:0000313" key="14">
    <source>
        <dbReference type="Proteomes" id="UP000472277"/>
    </source>
</evidence>
<dbReference type="Proteomes" id="UP000472277">
    <property type="component" value="Chromosome 23"/>
</dbReference>
<keyword evidence="7" id="KW-0238">DNA-binding</keyword>
<evidence type="ECO:0000256" key="11">
    <source>
        <dbReference type="SAM" id="MobiDB-lite"/>
    </source>
</evidence>
<dbReference type="Gene3D" id="3.30.160.60">
    <property type="entry name" value="Classic Zinc Finger"/>
    <property type="match status" value="4"/>
</dbReference>
<feature type="domain" description="C2H2-type" evidence="12">
    <location>
        <begin position="286"/>
        <end position="312"/>
    </location>
</feature>
<evidence type="ECO:0000256" key="4">
    <source>
        <dbReference type="ARBA" id="ARBA00022771"/>
    </source>
</evidence>
<evidence type="ECO:0000256" key="9">
    <source>
        <dbReference type="ARBA" id="ARBA00023242"/>
    </source>
</evidence>
<keyword evidence="4 10" id="KW-0863">Zinc-finger</keyword>
<feature type="domain" description="C2H2-type" evidence="12">
    <location>
        <begin position="202"/>
        <end position="229"/>
    </location>
</feature>
<dbReference type="InterPro" id="IPR036236">
    <property type="entry name" value="Znf_C2H2_sf"/>
</dbReference>
<evidence type="ECO:0000256" key="5">
    <source>
        <dbReference type="ARBA" id="ARBA00022833"/>
    </source>
</evidence>